<reference evidence="1 2" key="1">
    <citation type="journal article" date="2021" name="Nat. Commun.">
        <title>Genetic determinants of endophytism in the Arabidopsis root mycobiome.</title>
        <authorList>
            <person name="Mesny F."/>
            <person name="Miyauchi S."/>
            <person name="Thiergart T."/>
            <person name="Pickel B."/>
            <person name="Atanasova L."/>
            <person name="Karlsson M."/>
            <person name="Huettel B."/>
            <person name="Barry K.W."/>
            <person name="Haridas S."/>
            <person name="Chen C."/>
            <person name="Bauer D."/>
            <person name="Andreopoulos W."/>
            <person name="Pangilinan J."/>
            <person name="LaButti K."/>
            <person name="Riley R."/>
            <person name="Lipzen A."/>
            <person name="Clum A."/>
            <person name="Drula E."/>
            <person name="Henrissat B."/>
            <person name="Kohler A."/>
            <person name="Grigoriev I.V."/>
            <person name="Martin F.M."/>
            <person name="Hacquard S."/>
        </authorList>
    </citation>
    <scope>NUCLEOTIDE SEQUENCE [LARGE SCALE GENOMIC DNA]</scope>
    <source>
        <strain evidence="1 2">MPI-SDFR-AT-0079</strain>
    </source>
</reference>
<name>A0ACB7PHK4_9PEZI</name>
<dbReference type="Proteomes" id="UP000724584">
    <property type="component" value="Unassembled WGS sequence"/>
</dbReference>
<keyword evidence="2" id="KW-1185">Reference proteome</keyword>
<sequence length="116" mass="13121">MEVSKLTNELGLHWESTFLCLLLFLPLPLPSSAVCFWPRETTKSSPSLQAQHHSSKNRTHDRPRFRNPPWSGRNLYCVVPGALVGLTWKTHADALARYHQVGQVSRQFLPLGSDNS</sequence>
<gene>
    <name evidence="1" type="ORF">F5144DRAFT_182701</name>
</gene>
<evidence type="ECO:0000313" key="1">
    <source>
        <dbReference type="EMBL" id="KAH6636516.1"/>
    </source>
</evidence>
<proteinExistence type="predicted"/>
<accession>A0ACB7PHK4</accession>
<protein>
    <submittedName>
        <fullName evidence="1">Uncharacterized protein</fullName>
    </submittedName>
</protein>
<evidence type="ECO:0000313" key="2">
    <source>
        <dbReference type="Proteomes" id="UP000724584"/>
    </source>
</evidence>
<dbReference type="EMBL" id="JAGIZQ010000003">
    <property type="protein sequence ID" value="KAH6636516.1"/>
    <property type="molecule type" value="Genomic_DNA"/>
</dbReference>
<organism evidence="1 2">
    <name type="scientific">Chaetomium tenue</name>
    <dbReference type="NCBI Taxonomy" id="1854479"/>
    <lineage>
        <taxon>Eukaryota</taxon>
        <taxon>Fungi</taxon>
        <taxon>Dikarya</taxon>
        <taxon>Ascomycota</taxon>
        <taxon>Pezizomycotina</taxon>
        <taxon>Sordariomycetes</taxon>
        <taxon>Sordariomycetidae</taxon>
        <taxon>Sordariales</taxon>
        <taxon>Chaetomiaceae</taxon>
        <taxon>Chaetomium</taxon>
    </lineage>
</organism>
<comment type="caution">
    <text evidence="1">The sequence shown here is derived from an EMBL/GenBank/DDBJ whole genome shotgun (WGS) entry which is preliminary data.</text>
</comment>